<protein>
    <submittedName>
        <fullName evidence="1">Uncharacterized protein</fullName>
    </submittedName>
</protein>
<dbReference type="AlphaFoldDB" id="A0A2Z4FIQ1"/>
<evidence type="ECO:0000313" key="1">
    <source>
        <dbReference type="EMBL" id="AWV88917.1"/>
    </source>
</evidence>
<dbReference type="PROSITE" id="PS51257">
    <property type="entry name" value="PROKAR_LIPOPROTEIN"/>
    <property type="match status" value="1"/>
</dbReference>
<gene>
    <name evidence="1" type="ORF">DN745_06015</name>
</gene>
<keyword evidence="2" id="KW-1185">Reference proteome</keyword>
<dbReference type="RefSeq" id="WP_111332994.1">
    <property type="nucleotide sequence ID" value="NZ_CP030032.1"/>
</dbReference>
<sequence>MNDKLSSRHILIVLLLAVPAMALLVGGCEEFCSSTERSYQQALAAEQTELAEPESLSAESPAQFGLSMKTSLIGDILDIVLEPTLKAALRAVSSVEIGGERIELTSAGNLVSLNVESSSACEHCFSVGGSLGGRIRASVPGFGQHTANLGGSLNLVAPLILGKGDGSDAALKLDLPAYAAIGQSSLSARLSGIDSDLVDLLQGPLSNLLFNTVAQRLKPVTLFEFNAPSFGIPGFEILPVQLVTKGDTGTVFAGFATNIDALNAPGSPSVAPITDLSANENFAFAFQPAIIPHALSLLIEDNKVSRTYDLSGNADRSGNAHVTMGKFRVGPEVLDGSGGDDAGYTEDVGYSQDTGVSESTLTRQSGLNGNDPDIPFALGFDVFNLASNANFCFGFGAEAVGGVSVRENALQVDLISMRFTNETLQENLVQLSNWAGADFVTESHNLVSQSLSRTSVAVPGTNLEFAGLGLGMRPNAVVLRANSTPRAIEAE</sequence>
<proteinExistence type="predicted"/>
<accession>A0A2Z4FIQ1</accession>
<dbReference type="KEGG" id="bsed:DN745_06015"/>
<reference evidence="1 2" key="1">
    <citation type="submission" date="2018-06" db="EMBL/GenBank/DDBJ databases">
        <title>Lujinxingia sediminis gen. nov. sp. nov., a new facultative anaerobic member of the class Deltaproteobacteria, and proposal of Lujinxingaceae fam. nov.</title>
        <authorList>
            <person name="Guo L.-Y."/>
            <person name="Li C.-M."/>
            <person name="Wang S."/>
            <person name="Du Z.-J."/>
        </authorList>
    </citation>
    <scope>NUCLEOTIDE SEQUENCE [LARGE SCALE GENOMIC DNA]</scope>
    <source>
        <strain evidence="1 2">FA350</strain>
    </source>
</reference>
<dbReference type="EMBL" id="CP030032">
    <property type="protein sequence ID" value="AWV88917.1"/>
    <property type="molecule type" value="Genomic_DNA"/>
</dbReference>
<evidence type="ECO:0000313" key="2">
    <source>
        <dbReference type="Proteomes" id="UP000249799"/>
    </source>
</evidence>
<dbReference type="OrthoDB" id="9955094at2"/>
<name>A0A2Z4FIQ1_9DELT</name>
<organism evidence="1 2">
    <name type="scientific">Bradymonas sediminis</name>
    <dbReference type="NCBI Taxonomy" id="1548548"/>
    <lineage>
        <taxon>Bacteria</taxon>
        <taxon>Deltaproteobacteria</taxon>
        <taxon>Bradymonadales</taxon>
        <taxon>Bradymonadaceae</taxon>
        <taxon>Bradymonas</taxon>
    </lineage>
</organism>
<dbReference type="Proteomes" id="UP000249799">
    <property type="component" value="Chromosome"/>
</dbReference>